<feature type="region of interest" description="Disordered" evidence="1">
    <location>
        <begin position="1"/>
        <end position="81"/>
    </location>
</feature>
<organism evidence="3 4">
    <name type="scientific">Paractinoplanes brasiliensis</name>
    <dbReference type="NCBI Taxonomy" id="52695"/>
    <lineage>
        <taxon>Bacteria</taxon>
        <taxon>Bacillati</taxon>
        <taxon>Actinomycetota</taxon>
        <taxon>Actinomycetes</taxon>
        <taxon>Micromonosporales</taxon>
        <taxon>Micromonosporaceae</taxon>
        <taxon>Paractinoplanes</taxon>
    </lineage>
</organism>
<feature type="transmembrane region" description="Helical" evidence="2">
    <location>
        <begin position="371"/>
        <end position="389"/>
    </location>
</feature>
<sequence>MSMPPAQKQPPTPPERKPSTEHQARTTADQAPAERNQTTTAQSKTVTTQSKTATTQSPTAGTQSRMGLAAPIPPAPQLHGPWQSMAPWGKYWSGPGRPASMITIAAVAGAAAVAALSLPLDSPGIGWLITAIAATAAVSVAGVAKITTGPPPLVMRPIPWPRAEQFGWAAATIALIAVGTFRSAGWLFALCVVVATLTTALTLVDGRSMRSISVAYLMPLLAPLRALPWLARGLSRPDSGNTTRVRVVATAAVSVFLLLAFGALLASADSTFADALERLVPDLGVDTVFRWIFLGGFAALGIGGAAYLRVAPPDVSRLDRTEGRKVHRWEWAVPLSLLTVLFGLFVAVQAVSLLRGDLGVQEYADEARSGFWQLSWVVGLTLIVLAAAARWAPRAQATDRLLIRVILGALTVLTLVIAATAIHRIVLYTAEYGLTRLRVLVFCCELWFVFVLLLVLIAGRRIRAPWLPRVAVAAGVAALIGLAVANPDGMIAERNLQPHGDRPIDLGYLGDLSPDAVPALTESDRLTNDQLLCVLGRLNTGAMATTDDWRDWNLGEARARVLIATHGNPRVDCTP</sequence>
<feature type="transmembrane region" description="Helical" evidence="2">
    <location>
        <begin position="99"/>
        <end position="118"/>
    </location>
</feature>
<feature type="transmembrane region" description="Helical" evidence="2">
    <location>
        <begin position="288"/>
        <end position="310"/>
    </location>
</feature>
<gene>
    <name evidence="3" type="ORF">C8E87_3295</name>
</gene>
<feature type="transmembrane region" description="Helical" evidence="2">
    <location>
        <begin position="466"/>
        <end position="485"/>
    </location>
</feature>
<dbReference type="AlphaFoldDB" id="A0A4R6JSL8"/>
<name>A0A4R6JSL8_9ACTN</name>
<evidence type="ECO:0000313" key="4">
    <source>
        <dbReference type="Proteomes" id="UP000294901"/>
    </source>
</evidence>
<comment type="caution">
    <text evidence="3">The sequence shown here is derived from an EMBL/GenBank/DDBJ whole genome shotgun (WGS) entry which is preliminary data.</text>
</comment>
<proteinExistence type="predicted"/>
<feature type="transmembrane region" description="Helical" evidence="2">
    <location>
        <begin position="245"/>
        <end position="268"/>
    </location>
</feature>
<feature type="transmembrane region" description="Helical" evidence="2">
    <location>
        <begin position="401"/>
        <end position="427"/>
    </location>
</feature>
<reference evidence="3 4" key="1">
    <citation type="submission" date="2019-03" db="EMBL/GenBank/DDBJ databases">
        <title>Sequencing the genomes of 1000 actinobacteria strains.</title>
        <authorList>
            <person name="Klenk H.-P."/>
        </authorList>
    </citation>
    <scope>NUCLEOTIDE SEQUENCE [LARGE SCALE GENOMIC DNA]</scope>
    <source>
        <strain evidence="3 4">DSM 43805</strain>
    </source>
</reference>
<dbReference type="InterPro" id="IPR025291">
    <property type="entry name" value="DUF4153"/>
</dbReference>
<feature type="transmembrane region" description="Helical" evidence="2">
    <location>
        <begin position="165"/>
        <end position="181"/>
    </location>
</feature>
<dbReference type="Proteomes" id="UP000294901">
    <property type="component" value="Unassembled WGS sequence"/>
</dbReference>
<feature type="transmembrane region" description="Helical" evidence="2">
    <location>
        <begin position="439"/>
        <end position="459"/>
    </location>
</feature>
<feature type="transmembrane region" description="Helical" evidence="2">
    <location>
        <begin position="124"/>
        <end position="144"/>
    </location>
</feature>
<keyword evidence="2" id="KW-0472">Membrane</keyword>
<protein>
    <submittedName>
        <fullName evidence="3">Uncharacterized protein DUF4173</fullName>
    </submittedName>
</protein>
<keyword evidence="2" id="KW-1133">Transmembrane helix</keyword>
<evidence type="ECO:0000256" key="2">
    <source>
        <dbReference type="SAM" id="Phobius"/>
    </source>
</evidence>
<accession>A0A4R6JSL8</accession>
<keyword evidence="2" id="KW-0812">Transmembrane</keyword>
<keyword evidence="4" id="KW-1185">Reference proteome</keyword>
<feature type="transmembrane region" description="Helical" evidence="2">
    <location>
        <begin position="331"/>
        <end position="351"/>
    </location>
</feature>
<evidence type="ECO:0000256" key="1">
    <source>
        <dbReference type="SAM" id="MobiDB-lite"/>
    </source>
</evidence>
<dbReference type="Pfam" id="PF13687">
    <property type="entry name" value="DUF4153"/>
    <property type="match status" value="1"/>
</dbReference>
<feature type="compositionally biased region" description="Basic and acidic residues" evidence="1">
    <location>
        <begin position="14"/>
        <end position="24"/>
    </location>
</feature>
<evidence type="ECO:0000313" key="3">
    <source>
        <dbReference type="EMBL" id="TDO39604.1"/>
    </source>
</evidence>
<feature type="compositionally biased region" description="Low complexity" evidence="1">
    <location>
        <begin position="37"/>
        <end position="60"/>
    </location>
</feature>
<dbReference type="EMBL" id="SNWR01000001">
    <property type="protein sequence ID" value="TDO39604.1"/>
    <property type="molecule type" value="Genomic_DNA"/>
</dbReference>